<dbReference type="GO" id="GO:0061630">
    <property type="term" value="F:ubiquitin protein ligase activity"/>
    <property type="evidence" value="ECO:0007669"/>
    <property type="project" value="TreeGrafter"/>
</dbReference>
<proteinExistence type="predicted"/>
<accession>A0A820IR69</accession>
<evidence type="ECO:0008006" key="3">
    <source>
        <dbReference type="Google" id="ProtNLM"/>
    </source>
</evidence>
<gene>
    <name evidence="1" type="ORF">FNK824_LOCUS41108</name>
</gene>
<dbReference type="GO" id="GO:0097039">
    <property type="term" value="P:protein linear polyubiquitination"/>
    <property type="evidence" value="ECO:0007669"/>
    <property type="project" value="TreeGrafter"/>
</dbReference>
<dbReference type="PANTHER" id="PTHR16004:SF2">
    <property type="entry name" value="E3 UBIQUITIN-PROTEIN LIGASE LUBEL"/>
    <property type="match status" value="1"/>
</dbReference>
<evidence type="ECO:0000313" key="1">
    <source>
        <dbReference type="EMBL" id="CAF4314367.1"/>
    </source>
</evidence>
<feature type="non-terminal residue" evidence="1">
    <location>
        <position position="178"/>
    </location>
</feature>
<dbReference type="GO" id="GO:0036435">
    <property type="term" value="F:K48-linked polyubiquitin modification-dependent protein binding"/>
    <property type="evidence" value="ECO:0007669"/>
    <property type="project" value="TreeGrafter"/>
</dbReference>
<dbReference type="InterPro" id="IPR026254">
    <property type="entry name" value="RNF31-like"/>
</dbReference>
<dbReference type="GO" id="GO:1990450">
    <property type="term" value="F:linear polyubiquitin binding"/>
    <property type="evidence" value="ECO:0007669"/>
    <property type="project" value="TreeGrafter"/>
</dbReference>
<comment type="caution">
    <text evidence="1">The sequence shown here is derived from an EMBL/GenBank/DDBJ whole genome shotgun (WGS) entry which is preliminary data.</text>
</comment>
<dbReference type="GO" id="GO:0071797">
    <property type="term" value="C:LUBAC complex"/>
    <property type="evidence" value="ECO:0007669"/>
    <property type="project" value="InterPro"/>
</dbReference>
<protein>
    <recommendedName>
        <fullName evidence="3">RING-type domain-containing protein</fullName>
    </recommendedName>
</protein>
<name>A0A820IR69_9BILA</name>
<evidence type="ECO:0000313" key="2">
    <source>
        <dbReference type="Proteomes" id="UP000663874"/>
    </source>
</evidence>
<dbReference type="AlphaFoldDB" id="A0A820IR69"/>
<dbReference type="InterPro" id="IPR013083">
    <property type="entry name" value="Znf_RING/FYVE/PHD"/>
</dbReference>
<reference evidence="1" key="1">
    <citation type="submission" date="2021-02" db="EMBL/GenBank/DDBJ databases">
        <authorList>
            <person name="Nowell W R."/>
        </authorList>
    </citation>
    <scope>NUCLEOTIDE SEQUENCE</scope>
</reference>
<feature type="non-terminal residue" evidence="1">
    <location>
        <position position="1"/>
    </location>
</feature>
<dbReference type="Proteomes" id="UP000663874">
    <property type="component" value="Unassembled WGS sequence"/>
</dbReference>
<dbReference type="EMBL" id="CAJOBE010037461">
    <property type="protein sequence ID" value="CAF4314367.1"/>
    <property type="molecule type" value="Genomic_DNA"/>
</dbReference>
<organism evidence="1 2">
    <name type="scientific">Rotaria sordida</name>
    <dbReference type="NCBI Taxonomy" id="392033"/>
    <lineage>
        <taxon>Eukaryota</taxon>
        <taxon>Metazoa</taxon>
        <taxon>Spiralia</taxon>
        <taxon>Gnathifera</taxon>
        <taxon>Rotifera</taxon>
        <taxon>Eurotatoria</taxon>
        <taxon>Bdelloidea</taxon>
        <taxon>Philodinida</taxon>
        <taxon>Philodinidae</taxon>
        <taxon>Rotaria</taxon>
    </lineage>
</organism>
<sequence length="178" mass="20863">SDNFRTNAINSLSISCPICFTSFPRSQMETMFLCDHKCCLGCLKDYYRNNISIIQDSKSLNKLTCFSEEHEITGDTKMNFFIYLEAKLTQWFHNEPDILKMYHDKIFYATRDKQIKKCGFSDNFRTNAINSLSISCPICFTSFPRSQMETMFLCDHKCCLGCLKDYYRNNINQIQDSK</sequence>
<dbReference type="PANTHER" id="PTHR16004">
    <property type="entry name" value="RING FINGER PROTEIN 31-RELATED"/>
    <property type="match status" value="1"/>
</dbReference>
<dbReference type="Gene3D" id="3.30.40.10">
    <property type="entry name" value="Zinc/RING finger domain, C3HC4 (zinc finger)"/>
    <property type="match status" value="2"/>
</dbReference>
<dbReference type="SUPFAM" id="SSF57850">
    <property type="entry name" value="RING/U-box"/>
    <property type="match status" value="2"/>
</dbReference>
<dbReference type="GO" id="GO:0070530">
    <property type="term" value="F:K63-linked polyubiquitin modification-dependent protein binding"/>
    <property type="evidence" value="ECO:0007669"/>
    <property type="project" value="TreeGrafter"/>
</dbReference>